<evidence type="ECO:0000313" key="2">
    <source>
        <dbReference type="Proteomes" id="UP000198157"/>
    </source>
</evidence>
<dbReference type="EMBL" id="NIVS01000046">
    <property type="protein sequence ID" value="OWQ50899.1"/>
    <property type="molecule type" value="Genomic_DNA"/>
</dbReference>
<dbReference type="AlphaFoldDB" id="A0A246HJD5"/>
<name>A0A246HJD5_STEMA</name>
<comment type="caution">
    <text evidence="1">The sequence shown here is derived from an EMBL/GenBank/DDBJ whole genome shotgun (WGS) entry which is preliminary data.</text>
</comment>
<proteinExistence type="predicted"/>
<gene>
    <name evidence="1" type="ORF">CEE60_16105</name>
</gene>
<dbReference type="Proteomes" id="UP000198157">
    <property type="component" value="Unassembled WGS sequence"/>
</dbReference>
<evidence type="ECO:0000313" key="1">
    <source>
        <dbReference type="EMBL" id="OWQ50899.1"/>
    </source>
</evidence>
<reference evidence="1 2" key="1">
    <citation type="submission" date="2017-06" db="EMBL/GenBank/DDBJ databases">
        <authorList>
            <person name="Kim H.J."/>
            <person name="Triplett B.A."/>
        </authorList>
    </citation>
    <scope>NUCLEOTIDE SEQUENCE [LARGE SCALE GENOMIC DNA]</scope>
    <source>
        <strain evidence="1 2">13146</strain>
    </source>
</reference>
<protein>
    <submittedName>
        <fullName evidence="1">Uncharacterized protein</fullName>
    </submittedName>
</protein>
<sequence length="138" mass="14479">MAARQKTPSNPQVLRIEAMPLGFGEAAVVIELAAEPPKRWFKALKREMMYSEGLETASAKFDGCFVYLVGLDPALGSAVRCASRLLAAVQEGLQQSSTVAPGMSTMAVDGGSPPPGSLCIPRSPMGRNEAPGEVNSTV</sequence>
<accession>A0A246HJD5</accession>
<organism evidence="1 2">
    <name type="scientific">Stenotrophomonas maltophilia</name>
    <name type="common">Pseudomonas maltophilia</name>
    <name type="synonym">Xanthomonas maltophilia</name>
    <dbReference type="NCBI Taxonomy" id="40324"/>
    <lineage>
        <taxon>Bacteria</taxon>
        <taxon>Pseudomonadati</taxon>
        <taxon>Pseudomonadota</taxon>
        <taxon>Gammaproteobacteria</taxon>
        <taxon>Lysobacterales</taxon>
        <taxon>Lysobacteraceae</taxon>
        <taxon>Stenotrophomonas</taxon>
        <taxon>Stenotrophomonas maltophilia group</taxon>
    </lineage>
</organism>
<dbReference type="OrthoDB" id="6046020at2"/>